<evidence type="ECO:0000313" key="3">
    <source>
        <dbReference type="Proteomes" id="UP000184330"/>
    </source>
</evidence>
<gene>
    <name evidence="2" type="ORF">PAC_12939</name>
</gene>
<proteinExistence type="predicted"/>
<keyword evidence="3" id="KW-1185">Reference proteome</keyword>
<feature type="domain" description="Clr5" evidence="1">
    <location>
        <begin position="31"/>
        <end position="83"/>
    </location>
</feature>
<sequence length="572" mass="65541">MSCPIPIAPFVPSLTAGVPGTMVPHRAAPTPEDWERHRPLIKRLYVDENKKLKEVAHIMAAQYGHFATLKMYRDRTKKWKLGKNNKESDMFAIFRKKNERDAIGKQTSFRVRGKVVTMDQVHQYLNRKTTLRDQDVYNAPTPSDVSYRTPSPIPMATSTDDNAQHITAEQLSYPRLSCQMEISLFPSSRYVAGITEVNGTEDDTILQMTLNNMYNLLSPDPSIPRSPSAPQTLLIPEYLLLTIKTYVNGSFEKGTWFTDENGLCTTVSPIADDNPDLVFQLESHCNTALQLLEDGFIVEFRRTISKAFGIVLDLFRSGDPQTLHSILSIFLLFRQKGRLDIVKMLRNYIYDIASGLYKQRHPWLDICRFVGRLEEGTFEEAVVRIWKCLLDAFEKAVGSFHCSCLDARLNFIRRVHGSVDPLQEERLLRGLLAQCNEGESDTLKKQALMIIRELGLNLCSQERYIEAEKLGEAVLTRAEEQDWYVEKTNAVKLIAWSQYFQDKRSLAENSLRQVVKMMVDGWGRSDPSALYNMIKLEGWLRNWGREEEANELKIEIDKVIGKDESNEELDGR</sequence>
<dbReference type="InterPro" id="IPR025676">
    <property type="entry name" value="Clr5_dom"/>
</dbReference>
<dbReference type="Gene3D" id="1.25.40.10">
    <property type="entry name" value="Tetratricopeptide repeat domain"/>
    <property type="match status" value="1"/>
</dbReference>
<dbReference type="AlphaFoldDB" id="A0A1L7XDF2"/>
<organism evidence="2 3">
    <name type="scientific">Phialocephala subalpina</name>
    <dbReference type="NCBI Taxonomy" id="576137"/>
    <lineage>
        <taxon>Eukaryota</taxon>
        <taxon>Fungi</taxon>
        <taxon>Dikarya</taxon>
        <taxon>Ascomycota</taxon>
        <taxon>Pezizomycotina</taxon>
        <taxon>Leotiomycetes</taxon>
        <taxon>Helotiales</taxon>
        <taxon>Mollisiaceae</taxon>
        <taxon>Phialocephala</taxon>
        <taxon>Phialocephala fortinii species complex</taxon>
    </lineage>
</organism>
<dbReference type="Proteomes" id="UP000184330">
    <property type="component" value="Unassembled WGS sequence"/>
</dbReference>
<evidence type="ECO:0000313" key="2">
    <source>
        <dbReference type="EMBL" id="CZR63042.1"/>
    </source>
</evidence>
<dbReference type="PANTHER" id="PTHR38788:SF3">
    <property type="entry name" value="CLR5 DOMAIN-CONTAINING PROTEIN"/>
    <property type="match status" value="1"/>
</dbReference>
<dbReference type="OrthoDB" id="5308957at2759"/>
<dbReference type="EMBL" id="FJOG01000022">
    <property type="protein sequence ID" value="CZR63042.1"/>
    <property type="molecule type" value="Genomic_DNA"/>
</dbReference>
<dbReference type="Pfam" id="PF14420">
    <property type="entry name" value="Clr5"/>
    <property type="match status" value="1"/>
</dbReference>
<dbReference type="InterPro" id="IPR011990">
    <property type="entry name" value="TPR-like_helical_dom_sf"/>
</dbReference>
<reference evidence="2 3" key="1">
    <citation type="submission" date="2016-03" db="EMBL/GenBank/DDBJ databases">
        <authorList>
            <person name="Ploux O."/>
        </authorList>
    </citation>
    <scope>NUCLEOTIDE SEQUENCE [LARGE SCALE GENOMIC DNA]</scope>
    <source>
        <strain evidence="2 3">UAMH 11012</strain>
    </source>
</reference>
<dbReference type="PANTHER" id="PTHR38788">
    <property type="entry name" value="CLR5 DOMAIN-CONTAINING PROTEIN"/>
    <property type="match status" value="1"/>
</dbReference>
<evidence type="ECO:0000259" key="1">
    <source>
        <dbReference type="Pfam" id="PF14420"/>
    </source>
</evidence>
<accession>A0A1L7XDF2</accession>
<protein>
    <recommendedName>
        <fullName evidence="1">Clr5 domain-containing protein</fullName>
    </recommendedName>
</protein>
<name>A0A1L7XDF2_9HELO</name>